<feature type="compositionally biased region" description="Low complexity" evidence="1">
    <location>
        <begin position="1"/>
        <end position="15"/>
    </location>
</feature>
<protein>
    <recommendedName>
        <fullName evidence="3">DUF3618 domain-containing protein</fullName>
    </recommendedName>
</protein>
<dbReference type="AlphaFoldDB" id="A0AAU8DR09"/>
<name>A0AAU8DR09_9ACTN</name>
<dbReference type="RefSeq" id="WP_353649851.1">
    <property type="nucleotide sequence ID" value="NZ_CP159218.1"/>
</dbReference>
<sequence>MTDQPFTPTPTTFGTEVPHGVPSAPPVPQVKNSAPYDAGSTTEVAKSQAADVAGGAKDAAQQVAGTAKEQVGQVAQEAKTQVKQVVGQARSELSDQAQVQQTKAAGGLRSLGEQLTAMAKGSDQPGVATDVAHQAADRVHQLAGWLEDRDPQGVLDDVRAFARRKPGVFLVAALGAGVLAGRLGRGLSASSDASSDASAPAVAPGRSDSPAQLGAMTTPAVAPSSPGELADRLGASDFSDTSLRGRGNLPGVDG</sequence>
<evidence type="ECO:0008006" key="3">
    <source>
        <dbReference type="Google" id="ProtNLM"/>
    </source>
</evidence>
<feature type="region of interest" description="Disordered" evidence="1">
    <location>
        <begin position="187"/>
        <end position="254"/>
    </location>
</feature>
<reference evidence="2" key="1">
    <citation type="submission" date="2024-05" db="EMBL/GenBank/DDBJ databases">
        <authorList>
            <person name="Cai S.Y."/>
            <person name="Jin L.M."/>
            <person name="Li H.R."/>
        </authorList>
    </citation>
    <scope>NUCLEOTIDE SEQUENCE</scope>
    <source>
        <strain evidence="2">A5-74</strain>
    </source>
</reference>
<organism evidence="2">
    <name type="scientific">Nakamurella sp. A5-74</name>
    <dbReference type="NCBI Taxonomy" id="3158264"/>
    <lineage>
        <taxon>Bacteria</taxon>
        <taxon>Bacillati</taxon>
        <taxon>Actinomycetota</taxon>
        <taxon>Actinomycetes</taxon>
        <taxon>Nakamurellales</taxon>
        <taxon>Nakamurellaceae</taxon>
        <taxon>Nakamurella</taxon>
    </lineage>
</organism>
<dbReference type="EMBL" id="CP159218">
    <property type="protein sequence ID" value="XCG64238.1"/>
    <property type="molecule type" value="Genomic_DNA"/>
</dbReference>
<gene>
    <name evidence="2" type="ORF">ABLG96_02490</name>
</gene>
<feature type="compositionally biased region" description="Low complexity" evidence="1">
    <location>
        <begin position="187"/>
        <end position="204"/>
    </location>
</feature>
<evidence type="ECO:0000256" key="1">
    <source>
        <dbReference type="SAM" id="MobiDB-lite"/>
    </source>
</evidence>
<feature type="region of interest" description="Disordered" evidence="1">
    <location>
        <begin position="1"/>
        <end position="42"/>
    </location>
</feature>
<evidence type="ECO:0000313" key="2">
    <source>
        <dbReference type="EMBL" id="XCG64238.1"/>
    </source>
</evidence>
<proteinExistence type="predicted"/>
<accession>A0AAU8DR09</accession>